<organism evidence="1">
    <name type="scientific">Brugia malayi</name>
    <name type="common">Filarial nematode worm</name>
    <dbReference type="NCBI Taxonomy" id="6279"/>
    <lineage>
        <taxon>Eukaryota</taxon>
        <taxon>Metazoa</taxon>
        <taxon>Ecdysozoa</taxon>
        <taxon>Nematoda</taxon>
        <taxon>Chromadorea</taxon>
        <taxon>Rhabditida</taxon>
        <taxon>Spirurina</taxon>
        <taxon>Spiruromorpha</taxon>
        <taxon>Filarioidea</taxon>
        <taxon>Onchocercidae</taxon>
        <taxon>Brugia</taxon>
    </lineage>
</organism>
<dbReference type="RefSeq" id="XP_042934102.1">
    <property type="nucleotide sequence ID" value="XM_043078168.1"/>
</dbReference>
<accession>A0A0K0IMW9</accession>
<reference evidence="1 3" key="1">
    <citation type="journal article" date="2007" name="Science">
        <title>Draft genome of the filarial nematode parasite Brugia malayi.</title>
        <authorList>
            <person name="Ghedin E."/>
            <person name="Wang S."/>
            <person name="Spiro D."/>
            <person name="Caler E."/>
            <person name="Zhao Q."/>
            <person name="Crabtree J."/>
            <person name="Allen J.E."/>
            <person name="Delcher A.L."/>
            <person name="Guiliano D.B."/>
            <person name="Miranda-Saavedra D."/>
            <person name="Angiuoli S.V."/>
            <person name="Creasy T."/>
            <person name="Amedeo P."/>
            <person name="Haas B."/>
            <person name="El-Sayed N.M."/>
            <person name="Wortman J.R."/>
            <person name="Feldblyum T."/>
            <person name="Tallon L."/>
            <person name="Schatz M."/>
            <person name="Shumway M."/>
            <person name="Koo H."/>
            <person name="Salzberg S.L."/>
            <person name="Schobel S."/>
            <person name="Pertea M."/>
            <person name="Pop M."/>
            <person name="White O."/>
            <person name="Barton G.J."/>
            <person name="Carlow C.K."/>
            <person name="Crawford M.J."/>
            <person name="Daub J."/>
            <person name="Dimmic M.W."/>
            <person name="Estes C.F."/>
            <person name="Foster J.M."/>
            <person name="Ganatra M."/>
            <person name="Gregory W.F."/>
            <person name="Johnson N.M."/>
            <person name="Jin J."/>
            <person name="Komuniecki R."/>
            <person name="Korf I."/>
            <person name="Kumar S."/>
            <person name="Laney S."/>
            <person name="Li B.W."/>
            <person name="Li W."/>
            <person name="Lindblom T.H."/>
            <person name="Lustigman S."/>
            <person name="Ma D."/>
            <person name="Maina C.V."/>
            <person name="Martin D.M."/>
            <person name="McCarter J.P."/>
            <person name="McReynolds L."/>
            <person name="Mitreva M."/>
            <person name="Nutman T.B."/>
            <person name="Parkinson J."/>
            <person name="Peregrin-Alvarez J.M."/>
            <person name="Poole C."/>
            <person name="Ren Q."/>
            <person name="Saunders L."/>
            <person name="Sluder A.E."/>
            <person name="Smith K."/>
            <person name="Stanke M."/>
            <person name="Unnasch T.R."/>
            <person name="Ware J."/>
            <person name="Wei A.D."/>
            <person name="Weil G."/>
            <person name="Williams D.J."/>
            <person name="Zhang Y."/>
            <person name="Williams S.A."/>
            <person name="Fraser-Liggett C."/>
            <person name="Slatko B."/>
            <person name="Blaxter M.L."/>
            <person name="Scott A.L."/>
        </authorList>
    </citation>
    <scope>NUCLEOTIDE SEQUENCE</scope>
    <source>
        <strain evidence="1 3">FR3</strain>
    </source>
</reference>
<evidence type="ECO:0000313" key="4">
    <source>
        <dbReference type="WBParaSite" id="Bm10338.1"/>
    </source>
</evidence>
<reference evidence="4" key="4">
    <citation type="submission" date="2019-12" db="UniProtKB">
        <authorList>
            <consortium name="WormBaseParasite"/>
        </authorList>
    </citation>
    <scope>IDENTIFICATION</scope>
</reference>
<keyword evidence="2" id="KW-0675">Receptor</keyword>
<dbReference type="GeneID" id="66057442"/>
<reference evidence="1" key="2">
    <citation type="submission" date="2012-12" db="EMBL/GenBank/DDBJ databases">
        <authorList>
            <person name="Gao Y.W."/>
            <person name="Fan S.T."/>
            <person name="Sun H.T."/>
            <person name="Wang Z."/>
            <person name="Gao X.L."/>
            <person name="Li Y.G."/>
            <person name="Wang T.C."/>
            <person name="Zhang K."/>
            <person name="Xu W.W."/>
            <person name="Yu Z.J."/>
            <person name="Xia X.Z."/>
        </authorList>
    </citation>
    <scope>NUCLEOTIDE SEQUENCE</scope>
    <source>
        <strain evidence="1">FR3</strain>
    </source>
</reference>
<evidence type="ECO:0000313" key="5">
    <source>
        <dbReference type="WormBase" id="Bm10338"/>
    </source>
</evidence>
<dbReference type="EMBL" id="CAAKNF010000193">
    <property type="protein sequence ID" value="VIO93157.1"/>
    <property type="molecule type" value="Genomic_DNA"/>
</dbReference>
<sequence length="78" mass="9110">MINKEGKYMSNCAHVEIRHNANSSGNRKHFDKKKRKINSKKVSSGVFFNDSRSNYSKSNVIRKILHIKLHFSNNDFEV</sequence>
<proteinExistence type="predicted"/>
<dbReference type="AlphaFoldDB" id="A0A0K0IMW9"/>
<dbReference type="WormBase" id="Bm10338">
    <property type="protein sequence ID" value="BM38357"/>
    <property type="gene ID" value="WBGene00230599"/>
</dbReference>
<gene>
    <name evidence="1 4 5" type="ORF">Bm10338</name>
    <name evidence="2" type="ORF">BM_BM10338</name>
    <name evidence="1" type="ORF">BM_Bm10338</name>
</gene>
<evidence type="ECO:0000313" key="2">
    <source>
        <dbReference type="EMBL" id="VIO93157.1"/>
    </source>
</evidence>
<dbReference type="Proteomes" id="UP000006672">
    <property type="component" value="Unassembled WGS sequence"/>
</dbReference>
<accession>A0A4E9FAP6</accession>
<dbReference type="CTD" id="66057442"/>
<dbReference type="KEGG" id="bmy:BM_BM10338"/>
<dbReference type="WBParaSite" id="Bm10338.1">
    <property type="protein sequence ID" value="Bm10338.1"/>
    <property type="gene ID" value="WBGene00230599"/>
</dbReference>
<evidence type="ECO:0000313" key="1">
    <source>
        <dbReference type="EMBL" id="CRZ24825.1"/>
    </source>
</evidence>
<reference evidence="2" key="3">
    <citation type="submission" date="2019-04" db="EMBL/GenBank/DDBJ databases">
        <authorList>
            <person name="Howe K."/>
            <person name="Paulini M."/>
            <person name="Williams G."/>
        </authorList>
    </citation>
    <scope>NUCLEOTIDE SEQUENCE [LARGE SCALE GENOMIC DNA]</scope>
    <source>
        <strain evidence="2">FR3</strain>
    </source>
</reference>
<name>A0A0K0IMW9_BRUMA</name>
<protein>
    <submittedName>
        <fullName evidence="1 4">Bm10338</fullName>
    </submittedName>
    <submittedName>
        <fullName evidence="2">T-cell receptor beta chain ANA 11, putative</fullName>
    </submittedName>
</protein>
<keyword evidence="3" id="KW-1185">Reference proteome</keyword>
<dbReference type="EMBL" id="LN856988">
    <property type="protein sequence ID" value="CRZ24825.1"/>
    <property type="molecule type" value="Genomic_DNA"/>
</dbReference>
<evidence type="ECO:0000313" key="3">
    <source>
        <dbReference type="Proteomes" id="UP000006672"/>
    </source>
</evidence>